<evidence type="ECO:0008006" key="3">
    <source>
        <dbReference type="Google" id="ProtNLM"/>
    </source>
</evidence>
<evidence type="ECO:0000313" key="1">
    <source>
        <dbReference type="EMBL" id="MFB9327865.1"/>
    </source>
</evidence>
<reference evidence="1 2" key="1">
    <citation type="submission" date="2024-09" db="EMBL/GenBank/DDBJ databases">
        <authorList>
            <person name="Sun Q."/>
            <person name="Mori K."/>
        </authorList>
    </citation>
    <scope>NUCLEOTIDE SEQUENCE [LARGE SCALE GENOMIC DNA]</scope>
    <source>
        <strain evidence="1 2">TISTR 2452</strain>
    </source>
</reference>
<dbReference type="RefSeq" id="WP_377496619.1">
    <property type="nucleotide sequence ID" value="NZ_JBHMDO010000031.1"/>
</dbReference>
<protein>
    <recommendedName>
        <fullName evidence="3">Butirosin biosynthesis protein H N-terminal domain-containing protein</fullName>
    </recommendedName>
</protein>
<proteinExistence type="predicted"/>
<sequence>MAERRLPVNYPFVTTYPQPTNIIAMLSMHDAFYPWFYSNHIQLKCSHKPYALDLLIYPDNIQRVCPVLDYQHLTRESLARWFPSIVAFVRDSIDNGLYFQATVNSYYIQAYPYYYRQYHRFHEIFIFGYDTRLEIFYAADFFAGGKYEFREIPFAEFEQAYVSVDERNDGRIDYEHAASTDLNNHLSGIELLRFNARSVFHAKRPYTVDIGNIADVLEDYMLARNTSKKYTAFENASPDHFGMSIYAMLVRHVELVQRKDDVSCDVRSFHLLAEHKKIMFMRMQYLGETGVYANAARYLEKLKEIETQSQKLRNIAIKYRISGNKRVLEHAASALLSMADSEREVLSSIQIELAQLAEQRSG</sequence>
<comment type="caution">
    <text evidence="1">The sequence shown here is derived from an EMBL/GenBank/DDBJ whole genome shotgun (WGS) entry which is preliminary data.</text>
</comment>
<keyword evidence="2" id="KW-1185">Reference proteome</keyword>
<evidence type="ECO:0000313" key="2">
    <source>
        <dbReference type="Proteomes" id="UP001589747"/>
    </source>
</evidence>
<dbReference type="Proteomes" id="UP001589747">
    <property type="component" value="Unassembled WGS sequence"/>
</dbReference>
<dbReference type="EMBL" id="JBHMDO010000031">
    <property type="protein sequence ID" value="MFB9327865.1"/>
    <property type="molecule type" value="Genomic_DNA"/>
</dbReference>
<accession>A0ABV5KRL1</accession>
<name>A0ABV5KRL1_9BACL</name>
<organism evidence="1 2">
    <name type="scientific">Paenibacillus aurantiacus</name>
    <dbReference type="NCBI Taxonomy" id="1936118"/>
    <lineage>
        <taxon>Bacteria</taxon>
        <taxon>Bacillati</taxon>
        <taxon>Bacillota</taxon>
        <taxon>Bacilli</taxon>
        <taxon>Bacillales</taxon>
        <taxon>Paenibacillaceae</taxon>
        <taxon>Paenibacillus</taxon>
    </lineage>
</organism>
<gene>
    <name evidence="1" type="ORF">ACFFSY_18210</name>
</gene>